<dbReference type="AlphaFoldDB" id="A0AAV4LTX4"/>
<dbReference type="Proteomes" id="UP001497744">
    <property type="component" value="Unassembled WGS sequence"/>
</dbReference>
<evidence type="ECO:0000313" key="2">
    <source>
        <dbReference type="EMBL" id="GIX63631.1"/>
    </source>
</evidence>
<sequence>MPSARGGTLAVRICRAAKARTAESTTAGNAHLSEAFRMVACYALADHGVRADADVGTQHAAPRNASRRVDENGGPDGDVLNVRVGAEVGVRGGVLALGGRPVLVKPGHEQAALGLDDALRRLLGLLAAVRVAEGQHGLLLVGRPRYEELLAPNVVRGLADVSPDARERVAEGLAHGDQRREEVALDGDVALGHVVEDGLAEDVDAWRQSRT</sequence>
<dbReference type="EMBL" id="BPLF01000002">
    <property type="protein sequence ID" value="GIX63631.1"/>
    <property type="molecule type" value="Genomic_DNA"/>
</dbReference>
<name>A0AAV4LTX4_BABCB</name>
<evidence type="ECO:0000313" key="3">
    <source>
        <dbReference type="Proteomes" id="UP001497744"/>
    </source>
</evidence>
<accession>A0AAV4LTX4</accession>
<keyword evidence="2" id="KW-0067">ATP-binding</keyword>
<evidence type="ECO:0000256" key="1">
    <source>
        <dbReference type="SAM" id="MobiDB-lite"/>
    </source>
</evidence>
<protein>
    <submittedName>
        <fullName evidence="2">ABC transporter ATP-binding protein</fullName>
    </submittedName>
</protein>
<proteinExistence type="predicted"/>
<comment type="caution">
    <text evidence="2">The sequence shown here is derived from an EMBL/GenBank/DDBJ whole genome shotgun (WGS) entry which is preliminary data.</text>
</comment>
<gene>
    <name evidence="2" type="ORF">BcabD6B2_30660</name>
</gene>
<reference evidence="2 3" key="1">
    <citation type="submission" date="2021-06" db="EMBL/GenBank/DDBJ databases">
        <title>Genome sequence of Babesia caballi.</title>
        <authorList>
            <person name="Yamagishi J."/>
            <person name="Kidaka T."/>
            <person name="Ochi A."/>
        </authorList>
    </citation>
    <scope>NUCLEOTIDE SEQUENCE [LARGE SCALE GENOMIC DNA]</scope>
    <source>
        <strain evidence="2">USDA-D6B2</strain>
    </source>
</reference>
<keyword evidence="3" id="KW-1185">Reference proteome</keyword>
<dbReference type="GeneID" id="94195112"/>
<dbReference type="RefSeq" id="XP_067715700.1">
    <property type="nucleotide sequence ID" value="XM_067859599.1"/>
</dbReference>
<organism evidence="2 3">
    <name type="scientific">Babesia caballi</name>
    <dbReference type="NCBI Taxonomy" id="5871"/>
    <lineage>
        <taxon>Eukaryota</taxon>
        <taxon>Sar</taxon>
        <taxon>Alveolata</taxon>
        <taxon>Apicomplexa</taxon>
        <taxon>Aconoidasida</taxon>
        <taxon>Piroplasmida</taxon>
        <taxon>Babesiidae</taxon>
        <taxon>Babesia</taxon>
    </lineage>
</organism>
<dbReference type="GO" id="GO:0005524">
    <property type="term" value="F:ATP binding"/>
    <property type="evidence" value="ECO:0007669"/>
    <property type="project" value="UniProtKB-KW"/>
</dbReference>
<keyword evidence="2" id="KW-0547">Nucleotide-binding</keyword>
<feature type="region of interest" description="Disordered" evidence="1">
    <location>
        <begin position="55"/>
        <end position="77"/>
    </location>
</feature>